<keyword evidence="4 5" id="KW-0234">DNA repair</keyword>
<reference evidence="7 8" key="1">
    <citation type="submission" date="2018-09" db="EMBL/GenBank/DDBJ databases">
        <title>Optimization and identification of Corynebacterium falsenii FN1-14 from fish paste.</title>
        <authorList>
            <person name="Daroonpunt R."/>
            <person name="Tanasupawat S."/>
        </authorList>
    </citation>
    <scope>NUCLEOTIDE SEQUENCE [LARGE SCALE GENOMIC DNA]</scope>
    <source>
        <strain evidence="7 8">FN1-14</strain>
    </source>
</reference>
<evidence type="ECO:0000256" key="4">
    <source>
        <dbReference type="ARBA" id="ARBA00023204"/>
    </source>
</evidence>
<dbReference type="Pfam" id="PF02245">
    <property type="entry name" value="Pur_DNA_glyco"/>
    <property type="match status" value="1"/>
</dbReference>
<dbReference type="NCBIfam" id="TIGR00567">
    <property type="entry name" value="3mg"/>
    <property type="match status" value="1"/>
</dbReference>
<feature type="region of interest" description="Disordered" evidence="6">
    <location>
        <begin position="1"/>
        <end position="21"/>
    </location>
</feature>
<dbReference type="AlphaFoldDB" id="A0A418Q9A6"/>
<keyword evidence="7" id="KW-0326">Glycosidase</keyword>
<evidence type="ECO:0000256" key="3">
    <source>
        <dbReference type="ARBA" id="ARBA00022801"/>
    </source>
</evidence>
<gene>
    <name evidence="7" type="ORF">D3M95_02050</name>
</gene>
<name>A0A418Q9A6_9CORY</name>
<evidence type="ECO:0000256" key="2">
    <source>
        <dbReference type="ARBA" id="ARBA00022763"/>
    </source>
</evidence>
<dbReference type="GO" id="GO:0003905">
    <property type="term" value="F:alkylbase DNA N-glycosylase activity"/>
    <property type="evidence" value="ECO:0007669"/>
    <property type="project" value="InterPro"/>
</dbReference>
<feature type="compositionally biased region" description="Low complexity" evidence="6">
    <location>
        <begin position="1"/>
        <end position="11"/>
    </location>
</feature>
<evidence type="ECO:0000313" key="7">
    <source>
        <dbReference type="EMBL" id="RIX36322.1"/>
    </source>
</evidence>
<dbReference type="GO" id="GO:0006284">
    <property type="term" value="P:base-excision repair"/>
    <property type="evidence" value="ECO:0007669"/>
    <property type="project" value="InterPro"/>
</dbReference>
<dbReference type="Proteomes" id="UP000285278">
    <property type="component" value="Unassembled WGS sequence"/>
</dbReference>
<comment type="similarity">
    <text evidence="1 5">Belongs to the DNA glycosylase MPG family.</text>
</comment>
<dbReference type="HAMAP" id="MF_00527">
    <property type="entry name" value="3MGH"/>
    <property type="match status" value="1"/>
</dbReference>
<accession>A0A418Q9A6</accession>
<proteinExistence type="inferred from homology"/>
<evidence type="ECO:0000256" key="1">
    <source>
        <dbReference type="ARBA" id="ARBA00009232"/>
    </source>
</evidence>
<dbReference type="InterPro" id="IPR011034">
    <property type="entry name" value="Formyl_transferase-like_C_sf"/>
</dbReference>
<evidence type="ECO:0000256" key="5">
    <source>
        <dbReference type="HAMAP-Rule" id="MF_00527"/>
    </source>
</evidence>
<protein>
    <recommendedName>
        <fullName evidence="5">Putative 3-methyladenine DNA glycosylase</fullName>
        <ecNumber evidence="5">3.2.2.-</ecNumber>
    </recommendedName>
</protein>
<dbReference type="EMBL" id="QXJK01000002">
    <property type="protein sequence ID" value="RIX36322.1"/>
    <property type="molecule type" value="Genomic_DNA"/>
</dbReference>
<dbReference type="Gene3D" id="3.10.300.10">
    <property type="entry name" value="Methylpurine-DNA glycosylase (MPG)"/>
    <property type="match status" value="1"/>
</dbReference>
<dbReference type="STRING" id="1451189.CFAL_00350"/>
<dbReference type="InterPro" id="IPR036995">
    <property type="entry name" value="MPG_sf"/>
</dbReference>
<dbReference type="SUPFAM" id="SSF50486">
    <property type="entry name" value="FMT C-terminal domain-like"/>
    <property type="match status" value="1"/>
</dbReference>
<dbReference type="NCBIfam" id="NF002003">
    <property type="entry name" value="PRK00802.1-3"/>
    <property type="match status" value="1"/>
</dbReference>
<dbReference type="PANTHER" id="PTHR10429">
    <property type="entry name" value="DNA-3-METHYLADENINE GLYCOSYLASE"/>
    <property type="match status" value="1"/>
</dbReference>
<dbReference type="OrthoDB" id="9794313at2"/>
<organism evidence="7 8">
    <name type="scientific">Corynebacterium falsenii</name>
    <dbReference type="NCBI Taxonomy" id="108486"/>
    <lineage>
        <taxon>Bacteria</taxon>
        <taxon>Bacillati</taxon>
        <taxon>Actinomycetota</taxon>
        <taxon>Actinomycetes</taxon>
        <taxon>Mycobacteriales</taxon>
        <taxon>Corynebacteriaceae</taxon>
        <taxon>Corynebacterium</taxon>
    </lineage>
</organism>
<evidence type="ECO:0000313" key="8">
    <source>
        <dbReference type="Proteomes" id="UP000285278"/>
    </source>
</evidence>
<dbReference type="PANTHER" id="PTHR10429:SF0">
    <property type="entry name" value="DNA-3-METHYLADENINE GLYCOSYLASE"/>
    <property type="match status" value="1"/>
</dbReference>
<dbReference type="EC" id="3.2.2.-" evidence="5"/>
<comment type="caution">
    <text evidence="7">The sequence shown here is derived from an EMBL/GenBank/DDBJ whole genome shotgun (WGS) entry which is preliminary data.</text>
</comment>
<sequence length="222" mass="23016">MTNTPATSTTPSTPPAPSIDFSRPADEVAPLLLGAILRVGPVAVELTEVEAYLGELDAASHAAKGPTPRASVMFGPPQRLYVYVSYGIHRAGNIVCSPNGTASAVLLRGGRVVMGEDIAMQRRLDTRTGTRSAIAPEMLARGPGNLGAALGLDLHLNGQPFSQGSGTGLAGGVELTPAARRVDYVTGPRIGISKNTDAQLRFWIPGDPTVSSPRGRAARGRA</sequence>
<dbReference type="RefSeq" id="WP_052337608.1">
    <property type="nucleotide sequence ID" value="NZ_CBCRUA010000050.1"/>
</dbReference>
<keyword evidence="8" id="KW-1185">Reference proteome</keyword>
<keyword evidence="3 5" id="KW-0378">Hydrolase</keyword>
<dbReference type="InterPro" id="IPR003180">
    <property type="entry name" value="MPG"/>
</dbReference>
<evidence type="ECO:0000256" key="6">
    <source>
        <dbReference type="SAM" id="MobiDB-lite"/>
    </source>
</evidence>
<keyword evidence="2 5" id="KW-0227">DNA damage</keyword>
<dbReference type="CDD" id="cd00540">
    <property type="entry name" value="AAG"/>
    <property type="match status" value="1"/>
</dbReference>
<dbReference type="GO" id="GO:0003677">
    <property type="term" value="F:DNA binding"/>
    <property type="evidence" value="ECO:0007669"/>
    <property type="project" value="InterPro"/>
</dbReference>